<comment type="caution">
    <text evidence="6">The sequence shown here is derived from an EMBL/GenBank/DDBJ whole genome shotgun (WGS) entry which is preliminary data.</text>
</comment>
<evidence type="ECO:0000256" key="2">
    <source>
        <dbReference type="ARBA" id="ARBA00022695"/>
    </source>
</evidence>
<comment type="caution">
    <text evidence="5">Lacks conserved residue(s) required for the propagation of feature annotation.</text>
</comment>
<evidence type="ECO:0000313" key="6">
    <source>
        <dbReference type="EMBL" id="HJA04236.1"/>
    </source>
</evidence>
<proteinExistence type="inferred from homology"/>
<dbReference type="InterPro" id="IPR002835">
    <property type="entry name" value="CofC"/>
</dbReference>
<dbReference type="PANTHER" id="PTHR40392:SF1">
    <property type="entry name" value="2-PHOSPHO-L-LACTATE GUANYLYLTRANSFERASE"/>
    <property type="match status" value="1"/>
</dbReference>
<feature type="binding site" evidence="5">
    <location>
        <position position="149"/>
    </location>
    <ligand>
        <name>phosphoenolpyruvate</name>
        <dbReference type="ChEBI" id="CHEBI:58702"/>
    </ligand>
</feature>
<evidence type="ECO:0000256" key="3">
    <source>
        <dbReference type="ARBA" id="ARBA00022741"/>
    </source>
</evidence>
<keyword evidence="4 5" id="KW-0342">GTP-binding</keyword>
<dbReference type="EMBL" id="DXAM01000072">
    <property type="protein sequence ID" value="HJA04236.1"/>
    <property type="molecule type" value="Genomic_DNA"/>
</dbReference>
<evidence type="ECO:0000256" key="5">
    <source>
        <dbReference type="HAMAP-Rule" id="MF_02114"/>
    </source>
</evidence>
<reference evidence="6" key="1">
    <citation type="journal article" date="2021" name="PeerJ">
        <title>Extensive microbial diversity within the chicken gut microbiome revealed by metagenomics and culture.</title>
        <authorList>
            <person name="Gilroy R."/>
            <person name="Ravi A."/>
            <person name="Getino M."/>
            <person name="Pursley I."/>
            <person name="Horton D.L."/>
            <person name="Alikhan N.F."/>
            <person name="Baker D."/>
            <person name="Gharbi K."/>
            <person name="Hall N."/>
            <person name="Watson M."/>
            <person name="Adriaenssens E.M."/>
            <person name="Foster-Nyarko E."/>
            <person name="Jarju S."/>
            <person name="Secka A."/>
            <person name="Antonio M."/>
            <person name="Oren A."/>
            <person name="Chaudhuri R.R."/>
            <person name="La Ragione R."/>
            <person name="Hildebrand F."/>
            <person name="Pallen M.J."/>
        </authorList>
    </citation>
    <scope>NUCLEOTIDE SEQUENCE</scope>
    <source>
        <strain evidence="6">ChiHjej8B7-3636</strain>
    </source>
</reference>
<dbReference type="GO" id="GO:0043814">
    <property type="term" value="F:phospholactate guanylyltransferase activity"/>
    <property type="evidence" value="ECO:0007669"/>
    <property type="project" value="InterPro"/>
</dbReference>
<dbReference type="Proteomes" id="UP000824220">
    <property type="component" value="Unassembled WGS sequence"/>
</dbReference>
<comment type="similarity">
    <text evidence="5">Belongs to the CofC family.</text>
</comment>
<organism evidence="6 7">
    <name type="scientific">Candidatus Microbacterium stercoravium</name>
    <dbReference type="NCBI Taxonomy" id="2838697"/>
    <lineage>
        <taxon>Bacteria</taxon>
        <taxon>Bacillati</taxon>
        <taxon>Actinomycetota</taxon>
        <taxon>Actinomycetes</taxon>
        <taxon>Micrococcales</taxon>
        <taxon>Microbacteriaceae</taxon>
        <taxon>Microbacterium</taxon>
    </lineage>
</organism>
<evidence type="ECO:0000256" key="4">
    <source>
        <dbReference type="ARBA" id="ARBA00023134"/>
    </source>
</evidence>
<dbReference type="GO" id="GO:0052645">
    <property type="term" value="P:F420-0 metabolic process"/>
    <property type="evidence" value="ECO:0007669"/>
    <property type="project" value="UniProtKB-UniRule"/>
</dbReference>
<comment type="function">
    <text evidence="5">Guanylyltransferase that catalyzes the activation of phosphoenolpyruvate (PEP) as enolpyruvoyl-2-diphospho-5'-guanosine, via the condensation of PEP with GTP. It is involved in the biosynthesis of coenzyme F420, a hydride carrier cofactor.</text>
</comment>
<accession>A0A9D2H6B3</accession>
<dbReference type="AlphaFoldDB" id="A0A9D2H6B3"/>
<feature type="binding site" evidence="5">
    <location>
        <position position="152"/>
    </location>
    <ligand>
        <name>phosphoenolpyruvate</name>
        <dbReference type="ChEBI" id="CHEBI:58702"/>
    </ligand>
</feature>
<comment type="pathway">
    <text evidence="5">Cofactor biosynthesis; coenzyme F420 biosynthesis.</text>
</comment>
<evidence type="ECO:0000256" key="1">
    <source>
        <dbReference type="ARBA" id="ARBA00022679"/>
    </source>
</evidence>
<comment type="catalytic activity">
    <reaction evidence="5">
        <text>phosphoenolpyruvate + GTP + H(+) = enolpyruvoyl-2-diphospho-5'-guanosine + diphosphate</text>
        <dbReference type="Rhea" id="RHEA:30519"/>
        <dbReference type="ChEBI" id="CHEBI:15378"/>
        <dbReference type="ChEBI" id="CHEBI:33019"/>
        <dbReference type="ChEBI" id="CHEBI:37565"/>
        <dbReference type="ChEBI" id="CHEBI:58702"/>
        <dbReference type="ChEBI" id="CHEBI:143701"/>
        <dbReference type="EC" id="2.7.7.105"/>
    </reaction>
</comment>
<gene>
    <name evidence="6" type="primary">cofC</name>
    <name evidence="5" type="synonym">fbiD</name>
    <name evidence="6" type="ORF">H9800_05190</name>
</gene>
<dbReference type="EC" id="2.7.7.105" evidence="5"/>
<keyword evidence="1 5" id="KW-0808">Transferase</keyword>
<keyword evidence="2 5" id="KW-0548">Nucleotidyltransferase</keyword>
<evidence type="ECO:0000313" key="7">
    <source>
        <dbReference type="Proteomes" id="UP000824220"/>
    </source>
</evidence>
<dbReference type="GO" id="GO:0005525">
    <property type="term" value="F:GTP binding"/>
    <property type="evidence" value="ECO:0007669"/>
    <property type="project" value="UniProtKB-KW"/>
</dbReference>
<dbReference type="Gene3D" id="3.90.550.10">
    <property type="entry name" value="Spore Coat Polysaccharide Biosynthesis Protein SpsA, Chain A"/>
    <property type="match status" value="1"/>
</dbReference>
<dbReference type="PANTHER" id="PTHR40392">
    <property type="entry name" value="2-PHOSPHO-L-LACTATE GUANYLYLTRANSFERASE"/>
    <property type="match status" value="1"/>
</dbReference>
<keyword evidence="3 5" id="KW-0547">Nucleotide-binding</keyword>
<sequence length="206" mass="21229">MLWSIVIPVKTTQSGKSRLELPGAERPQLALAIALDTIAAAASAEAVGDVLVVTSDADVQAGVDQIGGATWIPDPGMGLNGAARAGLERATHDARAVMLGDLPALTGSDLDTALRAAEGEERALVSDTEDFGSVLVTWRSPATFEPRFGTASAAQHVEAGHTSLDVDVPTLRRDVDTADQMRDAHALGLGPRTTSLLASAKARSAA</sequence>
<reference evidence="6" key="2">
    <citation type="submission" date="2021-04" db="EMBL/GenBank/DDBJ databases">
        <authorList>
            <person name="Gilroy R."/>
        </authorList>
    </citation>
    <scope>NUCLEOTIDE SEQUENCE</scope>
    <source>
        <strain evidence="6">ChiHjej8B7-3636</strain>
    </source>
</reference>
<dbReference type="Pfam" id="PF01983">
    <property type="entry name" value="CofC"/>
    <property type="match status" value="1"/>
</dbReference>
<protein>
    <recommendedName>
        <fullName evidence="5">Phosphoenolpyruvate guanylyltransferase</fullName>
        <shortName evidence="5">PEP guanylyltransferase</shortName>
        <ecNumber evidence="5">2.7.7.105</ecNumber>
    </recommendedName>
</protein>
<name>A0A9D2H6B3_9MICO</name>
<dbReference type="InterPro" id="IPR029044">
    <property type="entry name" value="Nucleotide-diphossugar_trans"/>
</dbReference>
<dbReference type="NCBIfam" id="TIGR03552">
    <property type="entry name" value="F420_cofC"/>
    <property type="match status" value="1"/>
</dbReference>
<dbReference type="SUPFAM" id="SSF53448">
    <property type="entry name" value="Nucleotide-diphospho-sugar transferases"/>
    <property type="match status" value="1"/>
</dbReference>
<dbReference type="HAMAP" id="MF_02114">
    <property type="entry name" value="CofC"/>
    <property type="match status" value="1"/>
</dbReference>